<dbReference type="PANTHER" id="PTHR38457:SF1">
    <property type="entry name" value="REGULATOR ABRB-RELATED"/>
    <property type="match status" value="1"/>
</dbReference>
<feature type="transmembrane region" description="Helical" evidence="1">
    <location>
        <begin position="305"/>
        <end position="323"/>
    </location>
</feature>
<feature type="transmembrane region" description="Helical" evidence="1">
    <location>
        <begin position="150"/>
        <end position="173"/>
    </location>
</feature>
<protein>
    <submittedName>
        <fullName evidence="2">Putative ammonia monooxygenase</fullName>
    </submittedName>
</protein>
<evidence type="ECO:0000313" key="3">
    <source>
        <dbReference type="Proteomes" id="UP000207598"/>
    </source>
</evidence>
<organism evidence="2 3">
    <name type="scientific">Maliponia aquimaris</name>
    <dbReference type="NCBI Taxonomy" id="1673631"/>
    <lineage>
        <taxon>Bacteria</taxon>
        <taxon>Pseudomonadati</taxon>
        <taxon>Pseudomonadota</taxon>
        <taxon>Alphaproteobacteria</taxon>
        <taxon>Rhodobacterales</taxon>
        <taxon>Paracoccaceae</taxon>
        <taxon>Maliponia</taxon>
    </lineage>
</organism>
<keyword evidence="1" id="KW-1133">Transmembrane helix</keyword>
<proteinExistence type="predicted"/>
<name>A0A238KNQ5_9RHOB</name>
<dbReference type="AlphaFoldDB" id="A0A238KNQ5"/>
<feature type="transmembrane region" description="Helical" evidence="1">
    <location>
        <begin position="271"/>
        <end position="293"/>
    </location>
</feature>
<dbReference type="OrthoDB" id="7157734at2"/>
<feature type="transmembrane region" description="Helical" evidence="1">
    <location>
        <begin position="193"/>
        <end position="213"/>
    </location>
</feature>
<evidence type="ECO:0000256" key="1">
    <source>
        <dbReference type="SAM" id="Phobius"/>
    </source>
</evidence>
<keyword evidence="2" id="KW-0560">Oxidoreductase</keyword>
<dbReference type="EMBL" id="FXYF01000008">
    <property type="protein sequence ID" value="SMX44449.1"/>
    <property type="molecule type" value="Genomic_DNA"/>
</dbReference>
<dbReference type="Proteomes" id="UP000207598">
    <property type="component" value="Unassembled WGS sequence"/>
</dbReference>
<accession>A0A238KNQ5</accession>
<feature type="transmembrane region" description="Helical" evidence="1">
    <location>
        <begin position="225"/>
        <end position="251"/>
    </location>
</feature>
<feature type="transmembrane region" description="Helical" evidence="1">
    <location>
        <begin position="21"/>
        <end position="41"/>
    </location>
</feature>
<dbReference type="GO" id="GO:0004497">
    <property type="term" value="F:monooxygenase activity"/>
    <property type="evidence" value="ECO:0007669"/>
    <property type="project" value="UniProtKB-KW"/>
</dbReference>
<dbReference type="PIRSF" id="PIRSF038991">
    <property type="entry name" value="Protein_AbrB"/>
    <property type="match status" value="1"/>
</dbReference>
<keyword evidence="2" id="KW-0503">Monooxygenase</keyword>
<dbReference type="InterPro" id="IPR007820">
    <property type="entry name" value="AbrB_fam"/>
</dbReference>
<feature type="transmembrane region" description="Helical" evidence="1">
    <location>
        <begin position="88"/>
        <end position="116"/>
    </location>
</feature>
<dbReference type="RefSeq" id="WP_094021799.1">
    <property type="nucleotide sequence ID" value="NZ_FXYF01000008.1"/>
</dbReference>
<feature type="transmembrane region" description="Helical" evidence="1">
    <location>
        <begin position="329"/>
        <end position="349"/>
    </location>
</feature>
<keyword evidence="1" id="KW-0812">Transmembrane</keyword>
<evidence type="ECO:0000313" key="2">
    <source>
        <dbReference type="EMBL" id="SMX44449.1"/>
    </source>
</evidence>
<dbReference type="PANTHER" id="PTHR38457">
    <property type="entry name" value="REGULATOR ABRB-RELATED"/>
    <property type="match status" value="1"/>
</dbReference>
<reference evidence="2 3" key="1">
    <citation type="submission" date="2017-05" db="EMBL/GenBank/DDBJ databases">
        <authorList>
            <person name="Song R."/>
            <person name="Chenine A.L."/>
            <person name="Ruprecht R.M."/>
        </authorList>
    </citation>
    <scope>NUCLEOTIDE SEQUENCE [LARGE SCALE GENOMIC DNA]</scope>
    <source>
        <strain evidence="2 3">CECT 8898</strain>
    </source>
</reference>
<dbReference type="GO" id="GO:0010468">
    <property type="term" value="P:regulation of gene expression"/>
    <property type="evidence" value="ECO:0007669"/>
    <property type="project" value="InterPro"/>
</dbReference>
<gene>
    <name evidence="2" type="ORF">MAA8898_02987</name>
</gene>
<dbReference type="Pfam" id="PF05145">
    <property type="entry name" value="AbrB"/>
    <property type="match status" value="1"/>
</dbReference>
<keyword evidence="3" id="KW-1185">Reference proteome</keyword>
<dbReference type="NCBIfam" id="TIGR03082">
    <property type="entry name" value="Gneg_AbrB_dup"/>
    <property type="match status" value="2"/>
</dbReference>
<sequence length="362" mass="37227">MQDRDTAATPAKGLRRWARTGLTYAIAGLAGWTAHTLGAPLAWMLGPFFACAAASAMGVRLTTIPFSRQLAQITIGLGIGLRFTPETLLATLALTPAMLVATVYVIAYTLGAAFLFRPLAGVGRPTAFFATAAGGVADMAVVARDKGGDASAVALVQALRVSITVAVVPILVITFGTPGTIPDAAPPLTADTLLPLLLAFAVAILAARALNLTRLPNAWLVAPMLLGLSLGATGTLSASVPSGAILAAQLFLGTWLGTQFQREMLLALPRVALAGVCASGFMIVAAFAGALVLSAATGLPMATAFLALAPAAVTEMVITAKVMHLDPEIITGFHILRIFIVISTATLVYRLYQRIGDRLGAG</sequence>
<dbReference type="GO" id="GO:0016020">
    <property type="term" value="C:membrane"/>
    <property type="evidence" value="ECO:0007669"/>
    <property type="project" value="InterPro"/>
</dbReference>
<dbReference type="InterPro" id="IPR017516">
    <property type="entry name" value="AbrB_dup"/>
</dbReference>
<keyword evidence="1" id="KW-0472">Membrane</keyword>